<keyword evidence="5" id="KW-1185">Reference proteome</keyword>
<dbReference type="GO" id="GO:0003729">
    <property type="term" value="F:mRNA binding"/>
    <property type="evidence" value="ECO:0007669"/>
    <property type="project" value="TreeGrafter"/>
</dbReference>
<evidence type="ECO:0000313" key="4">
    <source>
        <dbReference type="EMBL" id="CAD8058187.1"/>
    </source>
</evidence>
<dbReference type="SMART" id="SM00025">
    <property type="entry name" value="Pumilio"/>
    <property type="match status" value="6"/>
</dbReference>
<sequence>MKSKIVNNQRYQSCQEEEGNSTRILQNSNDSIRILTDIQLPQQMSKSIQDAYEKGEIEMKNNIFDNIIKENIIGFSIDIYNHYIIQCILEKGLSEHKSYILRLVIDNMEQLCYRKYAYKVVQACLIQFQNSQIIQYIIDNLKKLQFDQYGNLIISTLLDTIQNDVQFAQIINKLQIDKIKYHQYGCVILISMITCPKANHVGPIINKLILESIQLSKSQFSNYIIQKMLKERTIEQNKQLINEYLIPNFIELSCNKFGSNVCEIMVTKSLAYQLQNLWNLVIKQNLRLLLNNEYANYVMQRYYAHIMMFNYILDEFQQSLFEMNKKQLLNQNGKIVYRFVNQCNQVVQQYQQY</sequence>
<dbReference type="AlphaFoldDB" id="A0A8S1KTH6"/>
<evidence type="ECO:0000256" key="2">
    <source>
        <dbReference type="PROSITE-ProRule" id="PRU00317"/>
    </source>
</evidence>
<organism evidence="4 5">
    <name type="scientific">Paramecium primaurelia</name>
    <dbReference type="NCBI Taxonomy" id="5886"/>
    <lineage>
        <taxon>Eukaryota</taxon>
        <taxon>Sar</taxon>
        <taxon>Alveolata</taxon>
        <taxon>Ciliophora</taxon>
        <taxon>Intramacronucleata</taxon>
        <taxon>Oligohymenophorea</taxon>
        <taxon>Peniculida</taxon>
        <taxon>Parameciidae</taxon>
        <taxon>Paramecium</taxon>
    </lineage>
</organism>
<feature type="repeat" description="Pumilio" evidence="2">
    <location>
        <begin position="66"/>
        <end position="102"/>
    </location>
</feature>
<protein>
    <recommendedName>
        <fullName evidence="3">PUM-HD domain-containing protein</fullName>
    </recommendedName>
</protein>
<dbReference type="Proteomes" id="UP000688137">
    <property type="component" value="Unassembled WGS sequence"/>
</dbReference>
<keyword evidence="1" id="KW-0677">Repeat</keyword>
<feature type="domain" description="PUM-HD" evidence="3">
    <location>
        <begin position="6"/>
        <end position="344"/>
    </location>
</feature>
<dbReference type="PROSITE" id="PS50303">
    <property type="entry name" value="PUM_HD"/>
    <property type="match status" value="1"/>
</dbReference>
<dbReference type="OMA" id="CEIMVTK"/>
<comment type="caution">
    <text evidence="4">The sequence shown here is derived from an EMBL/GenBank/DDBJ whole genome shotgun (WGS) entry which is preliminary data.</text>
</comment>
<dbReference type="GO" id="GO:0010608">
    <property type="term" value="P:post-transcriptional regulation of gene expression"/>
    <property type="evidence" value="ECO:0007669"/>
    <property type="project" value="TreeGrafter"/>
</dbReference>
<gene>
    <name evidence="4" type="ORF">PPRIM_AZ9-3.1.T0270089</name>
</gene>
<dbReference type="EMBL" id="CAJJDM010000026">
    <property type="protein sequence ID" value="CAD8058187.1"/>
    <property type="molecule type" value="Genomic_DNA"/>
</dbReference>
<dbReference type="GO" id="GO:0005737">
    <property type="term" value="C:cytoplasm"/>
    <property type="evidence" value="ECO:0007669"/>
    <property type="project" value="TreeGrafter"/>
</dbReference>
<dbReference type="InterPro" id="IPR033133">
    <property type="entry name" value="PUM-HD"/>
</dbReference>
<accession>A0A8S1KTH6</accession>
<feature type="repeat" description="Pumilio" evidence="2">
    <location>
        <begin position="136"/>
        <end position="172"/>
    </location>
</feature>
<evidence type="ECO:0000259" key="3">
    <source>
        <dbReference type="PROSITE" id="PS50303"/>
    </source>
</evidence>
<feature type="repeat" description="Pumilio" evidence="2">
    <location>
        <begin position="207"/>
        <end position="242"/>
    </location>
</feature>
<proteinExistence type="predicted"/>
<dbReference type="InterPro" id="IPR001313">
    <property type="entry name" value="Pumilio_RNA-bd_rpt"/>
</dbReference>
<dbReference type="PANTHER" id="PTHR12537">
    <property type="entry name" value="RNA BINDING PROTEIN PUMILIO-RELATED"/>
    <property type="match status" value="1"/>
</dbReference>
<evidence type="ECO:0000256" key="1">
    <source>
        <dbReference type="ARBA" id="ARBA00022737"/>
    </source>
</evidence>
<dbReference type="Pfam" id="PF22493">
    <property type="entry name" value="PUF_NOP9"/>
    <property type="match status" value="1"/>
</dbReference>
<reference evidence="4" key="1">
    <citation type="submission" date="2021-01" db="EMBL/GenBank/DDBJ databases">
        <authorList>
            <consortium name="Genoscope - CEA"/>
            <person name="William W."/>
        </authorList>
    </citation>
    <scope>NUCLEOTIDE SEQUENCE</scope>
</reference>
<evidence type="ECO:0000313" key="5">
    <source>
        <dbReference type="Proteomes" id="UP000688137"/>
    </source>
</evidence>
<dbReference type="PROSITE" id="PS50302">
    <property type="entry name" value="PUM"/>
    <property type="match status" value="3"/>
</dbReference>
<dbReference type="PANTHER" id="PTHR12537:SF12">
    <property type="entry name" value="MATERNAL PROTEIN PUMILIO"/>
    <property type="match status" value="1"/>
</dbReference>
<name>A0A8S1KTH6_PARPR</name>